<gene>
    <name evidence="1" type="ORF">DUI87_30711</name>
</gene>
<evidence type="ECO:0000313" key="1">
    <source>
        <dbReference type="EMBL" id="RMB92817.1"/>
    </source>
</evidence>
<name>A0A3M0IVI5_HIRRU</name>
<dbReference type="AlphaFoldDB" id="A0A3M0IVI5"/>
<comment type="caution">
    <text evidence="1">The sequence shown here is derived from an EMBL/GenBank/DDBJ whole genome shotgun (WGS) entry which is preliminary data.</text>
</comment>
<dbReference type="Proteomes" id="UP000269221">
    <property type="component" value="Unassembled WGS sequence"/>
</dbReference>
<evidence type="ECO:0000313" key="2">
    <source>
        <dbReference type="Proteomes" id="UP000269221"/>
    </source>
</evidence>
<protein>
    <submittedName>
        <fullName evidence="1">Uncharacterized protein</fullName>
    </submittedName>
</protein>
<accession>A0A3M0IVI5</accession>
<keyword evidence="2" id="KW-1185">Reference proteome</keyword>
<reference evidence="1 2" key="1">
    <citation type="submission" date="2018-07" db="EMBL/GenBank/DDBJ databases">
        <title>A high quality draft genome assembly of the barn swallow (H. rustica rustica).</title>
        <authorList>
            <person name="Formenti G."/>
            <person name="Chiara M."/>
            <person name="Poveda L."/>
            <person name="Francoijs K.-J."/>
            <person name="Bonisoli-Alquati A."/>
            <person name="Canova L."/>
            <person name="Gianfranceschi L."/>
            <person name="Horner D.S."/>
            <person name="Saino N."/>
        </authorList>
    </citation>
    <scope>NUCLEOTIDE SEQUENCE [LARGE SCALE GENOMIC DNA]</scope>
    <source>
        <strain evidence="1">Chelidonia</strain>
        <tissue evidence="1">Blood</tissue>
    </source>
</reference>
<organism evidence="1 2">
    <name type="scientific">Hirundo rustica rustica</name>
    <dbReference type="NCBI Taxonomy" id="333673"/>
    <lineage>
        <taxon>Eukaryota</taxon>
        <taxon>Metazoa</taxon>
        <taxon>Chordata</taxon>
        <taxon>Craniata</taxon>
        <taxon>Vertebrata</taxon>
        <taxon>Euteleostomi</taxon>
        <taxon>Archelosauria</taxon>
        <taxon>Archosauria</taxon>
        <taxon>Dinosauria</taxon>
        <taxon>Saurischia</taxon>
        <taxon>Theropoda</taxon>
        <taxon>Coelurosauria</taxon>
        <taxon>Aves</taxon>
        <taxon>Neognathae</taxon>
        <taxon>Neoaves</taxon>
        <taxon>Telluraves</taxon>
        <taxon>Australaves</taxon>
        <taxon>Passeriformes</taxon>
        <taxon>Sylvioidea</taxon>
        <taxon>Hirundinidae</taxon>
        <taxon>Hirundo</taxon>
    </lineage>
</organism>
<proteinExistence type="predicted"/>
<dbReference type="EMBL" id="QRBI01000217">
    <property type="protein sequence ID" value="RMB92817.1"/>
    <property type="molecule type" value="Genomic_DNA"/>
</dbReference>
<sequence>MERGMGWDRHVQVIAGGQWEARGRRERRDNAARPGHGMGCRAVGLDAVRLRESGRIPPLCSALMGYRGHEDEDDVEHLCFVRKGSGSWAC</sequence>